<dbReference type="AlphaFoldDB" id="A0AAV0MHC7"/>
<sequence>FDGRERFRIDKEDHRSSNEKELTVCYKCGKTGHIRSKCPAGMKTKEKAMAASWSDLSSDEDHETKDLAYMAFATNKEDDCQSSSSRDHGSPSCYQRLGVSENIWFLDSGCSHHMTGTDRYAWTK</sequence>
<keyword evidence="1" id="KW-0862">Zinc</keyword>
<dbReference type="InterPro" id="IPR036875">
    <property type="entry name" value="Znf_CCHC_sf"/>
</dbReference>
<name>A0AAV0MHC7_9ROSI</name>
<dbReference type="InterPro" id="IPR001878">
    <property type="entry name" value="Znf_CCHC"/>
</dbReference>
<evidence type="ECO:0000313" key="4">
    <source>
        <dbReference type="Proteomes" id="UP001154282"/>
    </source>
</evidence>
<dbReference type="EMBL" id="CAMGYJ010000007">
    <property type="protein sequence ID" value="CAI0445657.1"/>
    <property type="molecule type" value="Genomic_DNA"/>
</dbReference>
<feature type="non-terminal residue" evidence="3">
    <location>
        <position position="124"/>
    </location>
</feature>
<dbReference type="PROSITE" id="PS50158">
    <property type="entry name" value="ZF_CCHC"/>
    <property type="match status" value="1"/>
</dbReference>
<dbReference type="Gene3D" id="4.10.60.10">
    <property type="entry name" value="Zinc finger, CCHC-type"/>
    <property type="match status" value="1"/>
</dbReference>
<dbReference type="SUPFAM" id="SSF57756">
    <property type="entry name" value="Retrovirus zinc finger-like domains"/>
    <property type="match status" value="1"/>
</dbReference>
<organism evidence="3 4">
    <name type="scientific">Linum tenue</name>
    <dbReference type="NCBI Taxonomy" id="586396"/>
    <lineage>
        <taxon>Eukaryota</taxon>
        <taxon>Viridiplantae</taxon>
        <taxon>Streptophyta</taxon>
        <taxon>Embryophyta</taxon>
        <taxon>Tracheophyta</taxon>
        <taxon>Spermatophyta</taxon>
        <taxon>Magnoliopsida</taxon>
        <taxon>eudicotyledons</taxon>
        <taxon>Gunneridae</taxon>
        <taxon>Pentapetalae</taxon>
        <taxon>rosids</taxon>
        <taxon>fabids</taxon>
        <taxon>Malpighiales</taxon>
        <taxon>Linaceae</taxon>
        <taxon>Linum</taxon>
    </lineage>
</organism>
<dbReference type="Pfam" id="PF00098">
    <property type="entry name" value="zf-CCHC"/>
    <property type="match status" value="1"/>
</dbReference>
<feature type="domain" description="CCHC-type" evidence="2">
    <location>
        <begin position="25"/>
        <end position="39"/>
    </location>
</feature>
<dbReference type="GO" id="GO:0003676">
    <property type="term" value="F:nucleic acid binding"/>
    <property type="evidence" value="ECO:0007669"/>
    <property type="project" value="InterPro"/>
</dbReference>
<dbReference type="Proteomes" id="UP001154282">
    <property type="component" value="Unassembled WGS sequence"/>
</dbReference>
<accession>A0AAV0MHC7</accession>
<feature type="non-terminal residue" evidence="3">
    <location>
        <position position="1"/>
    </location>
</feature>
<evidence type="ECO:0000256" key="1">
    <source>
        <dbReference type="PROSITE-ProRule" id="PRU00047"/>
    </source>
</evidence>
<protein>
    <recommendedName>
        <fullName evidence="2">CCHC-type domain-containing protein</fullName>
    </recommendedName>
</protein>
<dbReference type="GO" id="GO:0008270">
    <property type="term" value="F:zinc ion binding"/>
    <property type="evidence" value="ECO:0007669"/>
    <property type="project" value="UniProtKB-KW"/>
</dbReference>
<evidence type="ECO:0000313" key="3">
    <source>
        <dbReference type="EMBL" id="CAI0445657.1"/>
    </source>
</evidence>
<comment type="caution">
    <text evidence="3">The sequence shown here is derived from an EMBL/GenBank/DDBJ whole genome shotgun (WGS) entry which is preliminary data.</text>
</comment>
<dbReference type="SMART" id="SM00343">
    <property type="entry name" value="ZnF_C2HC"/>
    <property type="match status" value="1"/>
</dbReference>
<keyword evidence="1" id="KW-0479">Metal-binding</keyword>
<evidence type="ECO:0000259" key="2">
    <source>
        <dbReference type="PROSITE" id="PS50158"/>
    </source>
</evidence>
<gene>
    <name evidence="3" type="ORF">LITE_LOCUS28668</name>
</gene>
<keyword evidence="1" id="KW-0863">Zinc-finger</keyword>
<proteinExistence type="predicted"/>
<keyword evidence="4" id="KW-1185">Reference proteome</keyword>
<reference evidence="3" key="1">
    <citation type="submission" date="2022-08" db="EMBL/GenBank/DDBJ databases">
        <authorList>
            <person name="Gutierrez-Valencia J."/>
        </authorList>
    </citation>
    <scope>NUCLEOTIDE SEQUENCE</scope>
</reference>